<dbReference type="AlphaFoldDB" id="A0AAJ0C2F5"/>
<sequence>MPNCYCANYYGSVHCRNMVSKFGDRCKLCLALKSGASLSEGLLPQDELWMVSPRPMAKSKDSSRSSSGTTRSSRIPNH</sequence>
<feature type="region of interest" description="Disordered" evidence="1">
    <location>
        <begin position="53"/>
        <end position="78"/>
    </location>
</feature>
<proteinExistence type="predicted"/>
<dbReference type="Proteomes" id="UP001244011">
    <property type="component" value="Unassembled WGS sequence"/>
</dbReference>
<evidence type="ECO:0000313" key="2">
    <source>
        <dbReference type="EMBL" id="KAK1768685.1"/>
    </source>
</evidence>
<accession>A0AAJ0C2F5</accession>
<name>A0AAJ0C2F5_9PEZI</name>
<gene>
    <name evidence="2" type="ORF">QBC33DRAFT_355416</name>
</gene>
<organism evidence="2 3">
    <name type="scientific">Phialemonium atrogriseum</name>
    <dbReference type="NCBI Taxonomy" id="1093897"/>
    <lineage>
        <taxon>Eukaryota</taxon>
        <taxon>Fungi</taxon>
        <taxon>Dikarya</taxon>
        <taxon>Ascomycota</taxon>
        <taxon>Pezizomycotina</taxon>
        <taxon>Sordariomycetes</taxon>
        <taxon>Sordariomycetidae</taxon>
        <taxon>Cephalothecales</taxon>
        <taxon>Cephalothecaceae</taxon>
        <taxon>Phialemonium</taxon>
    </lineage>
</organism>
<feature type="compositionally biased region" description="Low complexity" evidence="1">
    <location>
        <begin position="64"/>
        <end position="78"/>
    </location>
</feature>
<evidence type="ECO:0000256" key="1">
    <source>
        <dbReference type="SAM" id="MobiDB-lite"/>
    </source>
</evidence>
<protein>
    <submittedName>
        <fullName evidence="2">Uncharacterized protein</fullName>
    </submittedName>
</protein>
<dbReference type="GeneID" id="85307058"/>
<evidence type="ECO:0000313" key="3">
    <source>
        <dbReference type="Proteomes" id="UP001244011"/>
    </source>
</evidence>
<keyword evidence="3" id="KW-1185">Reference proteome</keyword>
<dbReference type="RefSeq" id="XP_060284898.1">
    <property type="nucleotide sequence ID" value="XM_060423871.1"/>
</dbReference>
<reference evidence="2" key="1">
    <citation type="submission" date="2023-06" db="EMBL/GenBank/DDBJ databases">
        <title>Genome-scale phylogeny and comparative genomics of the fungal order Sordariales.</title>
        <authorList>
            <consortium name="Lawrence Berkeley National Laboratory"/>
            <person name="Hensen N."/>
            <person name="Bonometti L."/>
            <person name="Westerberg I."/>
            <person name="Brannstrom I.O."/>
            <person name="Guillou S."/>
            <person name="Cros-Aarteil S."/>
            <person name="Calhoun S."/>
            <person name="Haridas S."/>
            <person name="Kuo A."/>
            <person name="Mondo S."/>
            <person name="Pangilinan J."/>
            <person name="Riley R."/>
            <person name="Labutti K."/>
            <person name="Andreopoulos B."/>
            <person name="Lipzen A."/>
            <person name="Chen C."/>
            <person name="Yanf M."/>
            <person name="Daum C."/>
            <person name="Ng V."/>
            <person name="Clum A."/>
            <person name="Steindorff A."/>
            <person name="Ohm R."/>
            <person name="Martin F."/>
            <person name="Silar P."/>
            <person name="Natvig D."/>
            <person name="Lalanne C."/>
            <person name="Gautier V."/>
            <person name="Ament-Velasquez S.L."/>
            <person name="Kruys A."/>
            <person name="Hutchinson M.I."/>
            <person name="Powell A.J."/>
            <person name="Barry K."/>
            <person name="Miller A.N."/>
            <person name="Grigoriev I.V."/>
            <person name="Debuchy R."/>
            <person name="Gladieux P."/>
            <person name="Thoren M.H."/>
            <person name="Johannesson H."/>
        </authorList>
    </citation>
    <scope>NUCLEOTIDE SEQUENCE</scope>
    <source>
        <strain evidence="2">8032-3</strain>
    </source>
</reference>
<dbReference type="EMBL" id="MU839004">
    <property type="protein sequence ID" value="KAK1768685.1"/>
    <property type="molecule type" value="Genomic_DNA"/>
</dbReference>
<comment type="caution">
    <text evidence="2">The sequence shown here is derived from an EMBL/GenBank/DDBJ whole genome shotgun (WGS) entry which is preliminary data.</text>
</comment>